<evidence type="ECO:0000259" key="4">
    <source>
        <dbReference type="PROSITE" id="PS50949"/>
    </source>
</evidence>
<dbReference type="InterPro" id="IPR000524">
    <property type="entry name" value="Tscrpt_reg_HTH_GntR"/>
</dbReference>
<reference evidence="5 6" key="1">
    <citation type="submission" date="2020-08" db="EMBL/GenBank/DDBJ databases">
        <title>Genomic Encyclopedia of Type Strains, Phase IV (KMG-IV): sequencing the most valuable type-strain genomes for metagenomic binning, comparative biology and taxonomic classification.</title>
        <authorList>
            <person name="Goeker M."/>
        </authorList>
    </citation>
    <scope>NUCLEOTIDE SEQUENCE [LARGE SCALE GENOMIC DNA]</scope>
    <source>
        <strain evidence="5 6">DSM 106146</strain>
    </source>
</reference>
<evidence type="ECO:0000256" key="3">
    <source>
        <dbReference type="ARBA" id="ARBA00023163"/>
    </source>
</evidence>
<keyword evidence="3" id="KW-0804">Transcription</keyword>
<proteinExistence type="predicted"/>
<dbReference type="InterPro" id="IPR036388">
    <property type="entry name" value="WH-like_DNA-bd_sf"/>
</dbReference>
<dbReference type="PROSITE" id="PS50949">
    <property type="entry name" value="HTH_GNTR"/>
    <property type="match status" value="1"/>
</dbReference>
<protein>
    <submittedName>
        <fullName evidence="5">DNA-binding transcriptional regulator YhcF (GntR family)</fullName>
    </submittedName>
</protein>
<dbReference type="GO" id="GO:0003700">
    <property type="term" value="F:DNA-binding transcription factor activity"/>
    <property type="evidence" value="ECO:0007669"/>
    <property type="project" value="InterPro"/>
</dbReference>
<dbReference type="CDD" id="cd07377">
    <property type="entry name" value="WHTH_GntR"/>
    <property type="match status" value="1"/>
</dbReference>
<dbReference type="Proteomes" id="UP000543642">
    <property type="component" value="Unassembled WGS sequence"/>
</dbReference>
<keyword evidence="6" id="KW-1185">Reference proteome</keyword>
<comment type="caution">
    <text evidence="5">The sequence shown here is derived from an EMBL/GenBank/DDBJ whole genome shotgun (WGS) entry which is preliminary data.</text>
</comment>
<dbReference type="PANTHER" id="PTHR38445:SF12">
    <property type="entry name" value="GNTR-FAMILY TRANSCRIPTIONAL REGULATOR"/>
    <property type="match status" value="1"/>
</dbReference>
<evidence type="ECO:0000313" key="5">
    <source>
        <dbReference type="EMBL" id="MBB5265898.1"/>
    </source>
</evidence>
<accession>A0A7W8M632</accession>
<dbReference type="GO" id="GO:0003677">
    <property type="term" value="F:DNA binding"/>
    <property type="evidence" value="ECO:0007669"/>
    <property type="project" value="UniProtKB-KW"/>
</dbReference>
<dbReference type="Gene3D" id="1.10.10.10">
    <property type="entry name" value="Winged helix-like DNA-binding domain superfamily/Winged helix DNA-binding domain"/>
    <property type="match status" value="1"/>
</dbReference>
<dbReference type="PANTHER" id="PTHR38445">
    <property type="entry name" value="HTH-TYPE TRANSCRIPTIONAL REPRESSOR YTRA"/>
    <property type="match status" value="1"/>
</dbReference>
<evidence type="ECO:0000313" key="6">
    <source>
        <dbReference type="Proteomes" id="UP000543642"/>
    </source>
</evidence>
<dbReference type="Pfam" id="PF00392">
    <property type="entry name" value="GntR"/>
    <property type="match status" value="1"/>
</dbReference>
<keyword evidence="2 5" id="KW-0238">DNA-binding</keyword>
<dbReference type="SUPFAM" id="SSF46785">
    <property type="entry name" value="Winged helix' DNA-binding domain"/>
    <property type="match status" value="1"/>
</dbReference>
<name>A0A7W8M632_9FIRM</name>
<feature type="domain" description="HTH gntR-type" evidence="4">
    <location>
        <begin position="29"/>
        <end position="97"/>
    </location>
</feature>
<evidence type="ECO:0000256" key="1">
    <source>
        <dbReference type="ARBA" id="ARBA00023015"/>
    </source>
</evidence>
<organism evidence="5 6">
    <name type="scientific">Catenibacillus scindens</name>
    <dbReference type="NCBI Taxonomy" id="673271"/>
    <lineage>
        <taxon>Bacteria</taxon>
        <taxon>Bacillati</taxon>
        <taxon>Bacillota</taxon>
        <taxon>Clostridia</taxon>
        <taxon>Lachnospirales</taxon>
        <taxon>Lachnospiraceae</taxon>
        <taxon>Catenibacillus</taxon>
    </lineage>
</organism>
<dbReference type="AlphaFoldDB" id="A0A7W8M632"/>
<dbReference type="InterPro" id="IPR036390">
    <property type="entry name" value="WH_DNA-bd_sf"/>
</dbReference>
<dbReference type="EMBL" id="JACHFW010000016">
    <property type="protein sequence ID" value="MBB5265898.1"/>
    <property type="molecule type" value="Genomic_DNA"/>
</dbReference>
<dbReference type="SMART" id="SM00345">
    <property type="entry name" value="HTH_GNTR"/>
    <property type="match status" value="1"/>
</dbReference>
<gene>
    <name evidence="5" type="ORF">HNP82_003049</name>
</gene>
<evidence type="ECO:0000256" key="2">
    <source>
        <dbReference type="ARBA" id="ARBA00023125"/>
    </source>
</evidence>
<sequence length="149" mass="17329">MSYLLYHDYNNKEDQVRHMVLKIDFNSDEAIYIQLRNQIIIGIATSQIEDGESLPSVRQLADHIGINMHTVNKAYSVLKQDGFVKLDRRKGAYVAVDYDKCLAQQELFDTLQVILAEAICKNINRSEVHQIVDKIFDYYEKKDQAQMDK</sequence>
<keyword evidence="1" id="KW-0805">Transcription regulation</keyword>